<dbReference type="Proteomes" id="UP001324634">
    <property type="component" value="Chromosome"/>
</dbReference>
<name>A0AAX4HR27_9BACT</name>
<dbReference type="InterPro" id="IPR043504">
    <property type="entry name" value="Peptidase_S1_PA_chymotrypsin"/>
</dbReference>
<gene>
    <name evidence="3" type="ORF">SOO65_03475</name>
</gene>
<dbReference type="SUPFAM" id="SSF50494">
    <property type="entry name" value="Trypsin-like serine proteases"/>
    <property type="match status" value="1"/>
</dbReference>
<feature type="signal peptide" evidence="1">
    <location>
        <begin position="1"/>
        <end position="19"/>
    </location>
</feature>
<protein>
    <submittedName>
        <fullName evidence="3">Trypsin-like serine protease</fullName>
        <ecNumber evidence="3">3.4.21.-</ecNumber>
    </submittedName>
</protein>
<dbReference type="EC" id="3.4.21.-" evidence="3"/>
<dbReference type="PROSITE" id="PS00134">
    <property type="entry name" value="TRYPSIN_HIS"/>
    <property type="match status" value="1"/>
</dbReference>
<keyword evidence="3" id="KW-0378">Hydrolase</keyword>
<dbReference type="InterPro" id="IPR009003">
    <property type="entry name" value="Peptidase_S1_PA"/>
</dbReference>
<dbReference type="InterPro" id="IPR001254">
    <property type="entry name" value="Trypsin_dom"/>
</dbReference>
<dbReference type="EMBL" id="CP139487">
    <property type="protein sequence ID" value="WPU65800.1"/>
    <property type="molecule type" value="Genomic_DNA"/>
</dbReference>
<keyword evidence="4" id="KW-1185">Reference proteome</keyword>
<dbReference type="KEGG" id="psti:SOO65_03475"/>
<dbReference type="PRINTS" id="PR00722">
    <property type="entry name" value="CHYMOTRYPSIN"/>
</dbReference>
<evidence type="ECO:0000313" key="3">
    <source>
        <dbReference type="EMBL" id="WPU65800.1"/>
    </source>
</evidence>
<feature type="chain" id="PRO_5043813980" evidence="1">
    <location>
        <begin position="20"/>
        <end position="221"/>
    </location>
</feature>
<dbReference type="GO" id="GO:0006508">
    <property type="term" value="P:proteolysis"/>
    <property type="evidence" value="ECO:0007669"/>
    <property type="project" value="UniProtKB-KW"/>
</dbReference>
<dbReference type="InterPro" id="IPR051333">
    <property type="entry name" value="CLIP_Serine_Protease"/>
</dbReference>
<dbReference type="SMART" id="SM00020">
    <property type="entry name" value="Tryp_SPc"/>
    <property type="match status" value="1"/>
</dbReference>
<dbReference type="GO" id="GO:0004252">
    <property type="term" value="F:serine-type endopeptidase activity"/>
    <property type="evidence" value="ECO:0007669"/>
    <property type="project" value="InterPro"/>
</dbReference>
<evidence type="ECO:0000259" key="2">
    <source>
        <dbReference type="PROSITE" id="PS50240"/>
    </source>
</evidence>
<dbReference type="Pfam" id="PF00089">
    <property type="entry name" value="Trypsin"/>
    <property type="match status" value="1"/>
</dbReference>
<dbReference type="PANTHER" id="PTHR24260:SF132">
    <property type="entry name" value="PEPTIDASE S1 DOMAIN-CONTAINING PROTEIN"/>
    <property type="match status" value="1"/>
</dbReference>
<keyword evidence="3" id="KW-0645">Protease</keyword>
<proteinExistence type="predicted"/>
<accession>A0AAX4HR27</accession>
<keyword evidence="1" id="KW-0732">Signal</keyword>
<reference evidence="3 4" key="1">
    <citation type="submission" date="2023-11" db="EMBL/GenBank/DDBJ databases">
        <title>Peredibacter starrii A3.12.</title>
        <authorList>
            <person name="Mitchell R.J."/>
        </authorList>
    </citation>
    <scope>NUCLEOTIDE SEQUENCE [LARGE SCALE GENOMIC DNA]</scope>
    <source>
        <strain evidence="3 4">A3.12</strain>
    </source>
</reference>
<evidence type="ECO:0000313" key="4">
    <source>
        <dbReference type="Proteomes" id="UP001324634"/>
    </source>
</evidence>
<evidence type="ECO:0000256" key="1">
    <source>
        <dbReference type="SAM" id="SignalP"/>
    </source>
</evidence>
<dbReference type="RefSeq" id="WP_321396983.1">
    <property type="nucleotide sequence ID" value="NZ_CP139487.1"/>
</dbReference>
<dbReference type="Gene3D" id="2.40.10.10">
    <property type="entry name" value="Trypsin-like serine proteases"/>
    <property type="match status" value="1"/>
</dbReference>
<dbReference type="PROSITE" id="PS50240">
    <property type="entry name" value="TRYPSIN_DOM"/>
    <property type="match status" value="1"/>
</dbReference>
<dbReference type="PANTHER" id="PTHR24260">
    <property type="match status" value="1"/>
</dbReference>
<organism evidence="3 4">
    <name type="scientific">Peredibacter starrii</name>
    <dbReference type="NCBI Taxonomy" id="28202"/>
    <lineage>
        <taxon>Bacteria</taxon>
        <taxon>Pseudomonadati</taxon>
        <taxon>Bdellovibrionota</taxon>
        <taxon>Bacteriovoracia</taxon>
        <taxon>Bacteriovoracales</taxon>
        <taxon>Bacteriovoracaceae</taxon>
        <taxon>Peredibacter</taxon>
    </lineage>
</organism>
<dbReference type="InterPro" id="IPR001314">
    <property type="entry name" value="Peptidase_S1A"/>
</dbReference>
<dbReference type="InterPro" id="IPR018114">
    <property type="entry name" value="TRYPSIN_HIS"/>
</dbReference>
<dbReference type="AlphaFoldDB" id="A0AAX4HR27"/>
<sequence length="221" mass="25161">MLKITFFLMVLFMSLLSFAKSYDWEQFNSSLLIEVTRPGGVFTCTGVAVSDQMLITAAHCLEGNVKSVRVFTQEVYDPKQTSLEIKDFKLHPTYNPHQSRYYSDLAKIQMKEKLPAFIKVHPIASERKFFGKFYRFGFGARDKKNLRTVITPTLRKVNPAEEVLELNDEYSRSGDSGGPIFMQNGNEIQLVAIHSTFSHGPEGNFSLNPLLSAYLPWIFSN</sequence>
<feature type="domain" description="Peptidase S1" evidence="2">
    <location>
        <begin position="27"/>
        <end position="221"/>
    </location>
</feature>